<protein>
    <submittedName>
        <fullName evidence="3">Uncharacterized conserved protein</fullName>
    </submittedName>
</protein>
<feature type="domain" description="YCII-related" evidence="2">
    <location>
        <begin position="13"/>
        <end position="116"/>
    </location>
</feature>
<dbReference type="AlphaFoldDB" id="A0A1I2L2C6"/>
<keyword evidence="4" id="KW-1185">Reference proteome</keyword>
<evidence type="ECO:0000313" key="4">
    <source>
        <dbReference type="Proteomes" id="UP000199645"/>
    </source>
</evidence>
<proteinExistence type="inferred from homology"/>
<dbReference type="EMBL" id="FONV01000019">
    <property type="protein sequence ID" value="SFF72689.1"/>
    <property type="molecule type" value="Genomic_DNA"/>
</dbReference>
<dbReference type="Gene3D" id="3.30.70.1060">
    <property type="entry name" value="Dimeric alpha+beta barrel"/>
    <property type="match status" value="1"/>
</dbReference>
<reference evidence="3 4" key="1">
    <citation type="submission" date="2016-10" db="EMBL/GenBank/DDBJ databases">
        <authorList>
            <person name="de Groot N.N."/>
        </authorList>
    </citation>
    <scope>NUCLEOTIDE SEQUENCE [LARGE SCALE GENOMIC DNA]</scope>
    <source>
        <strain evidence="3 4">DSM 43019</strain>
    </source>
</reference>
<evidence type="ECO:0000259" key="2">
    <source>
        <dbReference type="Pfam" id="PF03795"/>
    </source>
</evidence>
<name>A0A1I2L2C6_9ACTN</name>
<comment type="similarity">
    <text evidence="1">Belongs to the YciI family.</text>
</comment>
<organism evidence="3 4">
    <name type="scientific">Actinoplanes philippinensis</name>
    <dbReference type="NCBI Taxonomy" id="35752"/>
    <lineage>
        <taxon>Bacteria</taxon>
        <taxon>Bacillati</taxon>
        <taxon>Actinomycetota</taxon>
        <taxon>Actinomycetes</taxon>
        <taxon>Micromonosporales</taxon>
        <taxon>Micromonosporaceae</taxon>
        <taxon>Actinoplanes</taxon>
    </lineage>
</organism>
<accession>A0A1I2L2C6</accession>
<sequence>MVSPEKQSALPQFMILIYEREVPESVRAASPTVIEAHLRLPRQIAETGGRILAGNAMRPASTAVSVRDNTLTAGSLAEGAHSLAGYFIVEASDLDHAVWIGRMIPVADGWVEVRPLLLD</sequence>
<gene>
    <name evidence="3" type="ORF">SAMN05421541_119110</name>
</gene>
<dbReference type="STRING" id="35752.SAMN05421541_119110"/>
<dbReference type="Pfam" id="PF03795">
    <property type="entry name" value="YCII"/>
    <property type="match status" value="1"/>
</dbReference>
<dbReference type="InterPro" id="IPR005545">
    <property type="entry name" value="YCII"/>
</dbReference>
<dbReference type="Proteomes" id="UP000199645">
    <property type="component" value="Unassembled WGS sequence"/>
</dbReference>
<dbReference type="SUPFAM" id="SSF54909">
    <property type="entry name" value="Dimeric alpha+beta barrel"/>
    <property type="match status" value="1"/>
</dbReference>
<evidence type="ECO:0000313" key="3">
    <source>
        <dbReference type="EMBL" id="SFF72689.1"/>
    </source>
</evidence>
<evidence type="ECO:0000256" key="1">
    <source>
        <dbReference type="ARBA" id="ARBA00007689"/>
    </source>
</evidence>
<dbReference type="InterPro" id="IPR011008">
    <property type="entry name" value="Dimeric_a/b-barrel"/>
</dbReference>